<dbReference type="InterPro" id="IPR051855">
    <property type="entry name" value="eIF2B_beta_subunit"/>
</dbReference>
<protein>
    <recommendedName>
        <fullName evidence="6">Translation initiation factor eIF2B subunit beta</fullName>
    </recommendedName>
    <alternativeName>
        <fullName evidence="7">eIF2B GDP-GTP exchange factor subunit beta</fullName>
    </alternativeName>
</protein>
<evidence type="ECO:0000313" key="10">
    <source>
        <dbReference type="EMBL" id="KAF2663896.1"/>
    </source>
</evidence>
<dbReference type="GO" id="GO:0005085">
    <property type="term" value="F:guanyl-nucleotide exchange factor activity"/>
    <property type="evidence" value="ECO:0007669"/>
    <property type="project" value="TreeGrafter"/>
</dbReference>
<dbReference type="GO" id="GO:0005851">
    <property type="term" value="C:eukaryotic translation initiation factor 2B complex"/>
    <property type="evidence" value="ECO:0007669"/>
    <property type="project" value="TreeGrafter"/>
</dbReference>
<dbReference type="InterPro" id="IPR042529">
    <property type="entry name" value="IF_2B-like_C"/>
</dbReference>
<dbReference type="PANTHER" id="PTHR45859">
    <property type="entry name" value="TRANSLATION INITIATION FACTOR EIF-2B SUBUNIT BETA"/>
    <property type="match status" value="1"/>
</dbReference>
<reference evidence="10" key="1">
    <citation type="journal article" date="2020" name="Stud. Mycol.">
        <title>101 Dothideomycetes genomes: a test case for predicting lifestyles and emergence of pathogens.</title>
        <authorList>
            <person name="Haridas S."/>
            <person name="Albert R."/>
            <person name="Binder M."/>
            <person name="Bloem J."/>
            <person name="Labutti K."/>
            <person name="Salamov A."/>
            <person name="Andreopoulos B."/>
            <person name="Baker S."/>
            <person name="Barry K."/>
            <person name="Bills G."/>
            <person name="Bluhm B."/>
            <person name="Cannon C."/>
            <person name="Castanera R."/>
            <person name="Culley D."/>
            <person name="Daum C."/>
            <person name="Ezra D."/>
            <person name="Gonzalez J."/>
            <person name="Henrissat B."/>
            <person name="Kuo A."/>
            <person name="Liang C."/>
            <person name="Lipzen A."/>
            <person name="Lutzoni F."/>
            <person name="Magnuson J."/>
            <person name="Mondo S."/>
            <person name="Nolan M."/>
            <person name="Ohm R."/>
            <person name="Pangilinan J."/>
            <person name="Park H.-J."/>
            <person name="Ramirez L."/>
            <person name="Alfaro M."/>
            <person name="Sun H."/>
            <person name="Tritt A."/>
            <person name="Yoshinaga Y."/>
            <person name="Zwiers L.-H."/>
            <person name="Turgeon B."/>
            <person name="Goodwin S."/>
            <person name="Spatafora J."/>
            <person name="Crous P."/>
            <person name="Grigoriev I."/>
        </authorList>
    </citation>
    <scope>NUCLEOTIDE SEQUENCE</scope>
    <source>
        <strain evidence="10">CBS 115976</strain>
    </source>
</reference>
<evidence type="ECO:0000256" key="5">
    <source>
        <dbReference type="ARBA" id="ARBA00022917"/>
    </source>
</evidence>
<dbReference type="GO" id="GO:0003743">
    <property type="term" value="F:translation initiation factor activity"/>
    <property type="evidence" value="ECO:0007669"/>
    <property type="project" value="UniProtKB-KW"/>
</dbReference>
<dbReference type="AlphaFoldDB" id="A0A6A6TWQ0"/>
<evidence type="ECO:0000256" key="7">
    <source>
        <dbReference type="ARBA" id="ARBA00044228"/>
    </source>
</evidence>
<comment type="similarity">
    <text evidence="2 9">Belongs to the eIF-2B alpha/beta/delta subunits family.</text>
</comment>
<sequence>MPGKGFRTPGLESFVDNLDEFKLERSTEVLIQLLARRQISGSKNCAIAVAGLLLRIVQDSPANSVQDLLDQVSQIGQRLIAAQPRELAVGNIVRRVLGLIREVSGIGQDDEIRSELSSMLDGQDGLNRPEMLHSISTYSPLRHAASEFTGASTPESPQPIKRPNFAQSGYSSFAMPSTKTAMNLFGLLAEPSYSPTGTPPITNRESPALSTKNLNIIQEQASIKETIQEIGDGMRELLDEVDLAAEQISESATDYINSNDMIMAQGLSDTTHKFLAEAARKRKFTVFVVEGEPNEGQATRNMILYGSAKSPSDDDGQEGTTKRLVDLGVNVVLIPDSAIFAIMSTVTKVLLAPQAVLANGGLVANVGTSMIAAAAQAHKVPVLALSGVYKLSPLYPLDTDELREIGSASGLGGSVGSWGKVNVMNPMWDYVEPEKVNLYITNLGGHAPSYLYRIVADHYDKEDINLGTDM</sequence>
<dbReference type="InterPro" id="IPR000649">
    <property type="entry name" value="IF-2B-related"/>
</dbReference>
<dbReference type="InterPro" id="IPR037171">
    <property type="entry name" value="NagB/RpiA_transferase-like"/>
</dbReference>
<keyword evidence="10" id="KW-0808">Transferase</keyword>
<organism evidence="10 11">
    <name type="scientific">Microthyrium microscopicum</name>
    <dbReference type="NCBI Taxonomy" id="703497"/>
    <lineage>
        <taxon>Eukaryota</taxon>
        <taxon>Fungi</taxon>
        <taxon>Dikarya</taxon>
        <taxon>Ascomycota</taxon>
        <taxon>Pezizomycotina</taxon>
        <taxon>Dothideomycetes</taxon>
        <taxon>Dothideomycetes incertae sedis</taxon>
        <taxon>Microthyriales</taxon>
        <taxon>Microthyriaceae</taxon>
        <taxon>Microthyrium</taxon>
    </lineage>
</organism>
<dbReference type="EMBL" id="MU004244">
    <property type="protein sequence ID" value="KAF2663896.1"/>
    <property type="molecule type" value="Genomic_DNA"/>
</dbReference>
<evidence type="ECO:0000256" key="2">
    <source>
        <dbReference type="ARBA" id="ARBA00007251"/>
    </source>
</evidence>
<proteinExistence type="inferred from homology"/>
<evidence type="ECO:0000256" key="3">
    <source>
        <dbReference type="ARBA" id="ARBA00022490"/>
    </source>
</evidence>
<evidence type="ECO:0000256" key="8">
    <source>
        <dbReference type="ARBA" id="ARBA00046432"/>
    </source>
</evidence>
<keyword evidence="4" id="KW-0396">Initiation factor</keyword>
<accession>A0A6A6TWQ0</accession>
<keyword evidence="3" id="KW-0963">Cytoplasm</keyword>
<dbReference type="OrthoDB" id="269919at2759"/>
<evidence type="ECO:0000256" key="6">
    <source>
        <dbReference type="ARBA" id="ARBA00044122"/>
    </source>
</evidence>
<gene>
    <name evidence="10" type="ORF">BT63DRAFT_114283</name>
</gene>
<keyword evidence="5" id="KW-0648">Protein biosynthesis</keyword>
<keyword evidence="11" id="KW-1185">Reference proteome</keyword>
<name>A0A6A6TWQ0_9PEZI</name>
<dbReference type="Pfam" id="PF01008">
    <property type="entry name" value="IF-2B"/>
    <property type="match status" value="3"/>
</dbReference>
<comment type="subcellular location">
    <subcellularLocation>
        <location evidence="1">Cytoplasm</location>
        <location evidence="1">Cytosol</location>
    </subcellularLocation>
</comment>
<evidence type="ECO:0000256" key="4">
    <source>
        <dbReference type="ARBA" id="ARBA00022540"/>
    </source>
</evidence>
<evidence type="ECO:0000313" key="11">
    <source>
        <dbReference type="Proteomes" id="UP000799302"/>
    </source>
</evidence>
<evidence type="ECO:0000256" key="1">
    <source>
        <dbReference type="ARBA" id="ARBA00004514"/>
    </source>
</evidence>
<dbReference type="GO" id="GO:0005829">
    <property type="term" value="C:cytosol"/>
    <property type="evidence" value="ECO:0007669"/>
    <property type="project" value="UniProtKB-SubCell"/>
</dbReference>
<dbReference type="Proteomes" id="UP000799302">
    <property type="component" value="Unassembled WGS sequence"/>
</dbReference>
<dbReference type="Gene3D" id="3.40.50.10470">
    <property type="entry name" value="Translation initiation factor eif-2b, domain 2"/>
    <property type="match status" value="1"/>
</dbReference>
<evidence type="ECO:0000256" key="9">
    <source>
        <dbReference type="RuleBase" id="RU003814"/>
    </source>
</evidence>
<comment type="subunit">
    <text evidence="8">Component of the translation initiation factor 2B (eIF2B) complex which is a heterodecamer of two sets of five different subunits: alpha, beta, gamma, delta and epsilon. Subunits alpha, beta and delta comprise a regulatory subcomplex and subunits epsilon and gamma comprise a catalytic subcomplex. Within the complex, the hexameric regulatory complex resides at the center, with the two heterodimeric catalytic subcomplexes bound on opposite sides.</text>
</comment>
<dbReference type="PANTHER" id="PTHR45859:SF1">
    <property type="entry name" value="TRANSLATION INITIATION FACTOR EIF-2B SUBUNIT BETA"/>
    <property type="match status" value="1"/>
</dbReference>
<dbReference type="SUPFAM" id="SSF100950">
    <property type="entry name" value="NagB/RpiA/CoA transferase-like"/>
    <property type="match status" value="1"/>
</dbReference>
<dbReference type="GO" id="GO:0016740">
    <property type="term" value="F:transferase activity"/>
    <property type="evidence" value="ECO:0007669"/>
    <property type="project" value="UniProtKB-KW"/>
</dbReference>